<dbReference type="InterPro" id="IPR036691">
    <property type="entry name" value="Endo/exonu/phosph_ase_sf"/>
</dbReference>
<dbReference type="EMBL" id="VIIS01000112">
    <property type="protein sequence ID" value="KAF0313129.1"/>
    <property type="molecule type" value="Genomic_DNA"/>
</dbReference>
<evidence type="ECO:0008006" key="3">
    <source>
        <dbReference type="Google" id="ProtNLM"/>
    </source>
</evidence>
<dbReference type="OrthoDB" id="6381911at2759"/>
<gene>
    <name evidence="1" type="ORF">FJT64_016270</name>
</gene>
<evidence type="ECO:0000313" key="2">
    <source>
        <dbReference type="Proteomes" id="UP000440578"/>
    </source>
</evidence>
<protein>
    <recommendedName>
        <fullName evidence="3">Endonuclease/exonuclease/phosphatase domain-containing protein</fullName>
    </recommendedName>
</protein>
<dbReference type="PANTHER" id="PTHR47510:SF3">
    <property type="entry name" value="ENDO_EXONUCLEASE_PHOSPHATASE DOMAIN-CONTAINING PROTEIN"/>
    <property type="match status" value="1"/>
</dbReference>
<dbReference type="SUPFAM" id="SSF56219">
    <property type="entry name" value="DNase I-like"/>
    <property type="match status" value="1"/>
</dbReference>
<comment type="caution">
    <text evidence="1">The sequence shown here is derived from an EMBL/GenBank/DDBJ whole genome shotgun (WGS) entry which is preliminary data.</text>
</comment>
<dbReference type="AlphaFoldDB" id="A0A6A4X6R1"/>
<accession>A0A6A4X6R1</accession>
<evidence type="ECO:0000313" key="1">
    <source>
        <dbReference type="EMBL" id="KAF0313129.1"/>
    </source>
</evidence>
<sequence>MQLYWSPRGKPTYLLGDLNIDVLNAQSSDTRRYKTALSELNVTQLIDRPTHLRPNPSALDHIITNISSSRADVLNTPISDHQPIAVSAPIGRLRKQPTERTTRNWGRTDWDAVCLDLLLADWSNFDSNEDVNSMVDIFMQIWWTVIDRHCPARTRRGRRRGCPWITDNHELRQAMLERDEAYQAWLDLHTPESREDYCRLRNSVKAQLAQARREFLGRQLLASDRKEFWSSLRRFYLAPSASAHSTSDKSAAEQRARADRFNEFFASETLKLLIETHVFPHILYCISVWGGTTKNQLTRIQKLINFSARIVTGVRRRERIGPALASLGWPRVERLVWERDLLKVWKALRIPAYPLSIRRMFVSRSEVSGRVTRSVEAGALELQKCRLSSTQRTFSYRAAAAWNRLPPAVREQPTLTAFRRAVAASEA</sequence>
<reference evidence="1 2" key="1">
    <citation type="submission" date="2019-07" db="EMBL/GenBank/DDBJ databases">
        <title>Draft genome assembly of a fouling barnacle, Amphibalanus amphitrite (Darwin, 1854): The first reference genome for Thecostraca.</title>
        <authorList>
            <person name="Kim W."/>
        </authorList>
    </citation>
    <scope>NUCLEOTIDE SEQUENCE [LARGE SCALE GENOMIC DNA]</scope>
    <source>
        <strain evidence="1">SNU_AA5</strain>
        <tissue evidence="1">Soma without cirri and trophi</tissue>
    </source>
</reference>
<name>A0A6A4X6R1_AMPAM</name>
<dbReference type="Proteomes" id="UP000440578">
    <property type="component" value="Unassembled WGS sequence"/>
</dbReference>
<proteinExistence type="predicted"/>
<organism evidence="1 2">
    <name type="scientific">Amphibalanus amphitrite</name>
    <name type="common">Striped barnacle</name>
    <name type="synonym">Balanus amphitrite</name>
    <dbReference type="NCBI Taxonomy" id="1232801"/>
    <lineage>
        <taxon>Eukaryota</taxon>
        <taxon>Metazoa</taxon>
        <taxon>Ecdysozoa</taxon>
        <taxon>Arthropoda</taxon>
        <taxon>Crustacea</taxon>
        <taxon>Multicrustacea</taxon>
        <taxon>Cirripedia</taxon>
        <taxon>Thoracica</taxon>
        <taxon>Thoracicalcarea</taxon>
        <taxon>Balanomorpha</taxon>
        <taxon>Balanoidea</taxon>
        <taxon>Balanidae</taxon>
        <taxon>Amphibalaninae</taxon>
        <taxon>Amphibalanus</taxon>
    </lineage>
</organism>
<dbReference type="PANTHER" id="PTHR47510">
    <property type="entry name" value="REVERSE TRANSCRIPTASE DOMAIN-CONTAINING PROTEIN"/>
    <property type="match status" value="1"/>
</dbReference>
<keyword evidence="2" id="KW-1185">Reference proteome</keyword>